<reference evidence="1" key="1">
    <citation type="submission" date="2022-09" db="EMBL/GenBank/DDBJ databases">
        <title>Isolation and characterization of 3-chlorobenzoate degrading bacteria from soils in Shizuoka.</title>
        <authorList>
            <person name="Ifat A."/>
            <person name="Ogawa N."/>
            <person name="Kimbara K."/>
            <person name="Moriuchi R."/>
            <person name="Dohra H."/>
            <person name="Shintani M."/>
        </authorList>
    </citation>
    <scope>NUCLEOTIDE SEQUENCE</scope>
    <source>
        <strain evidence="1">19CS4-2</strain>
    </source>
</reference>
<dbReference type="Proteomes" id="UP001055111">
    <property type="component" value="Unassembled WGS sequence"/>
</dbReference>
<proteinExistence type="predicted"/>
<comment type="caution">
    <text evidence="1">The sequence shown here is derived from an EMBL/GenBank/DDBJ whole genome shotgun (WGS) entry which is preliminary data.</text>
</comment>
<sequence length="213" mass="23126">MDEPITEPDIQAFANGVLSSARAARVGRYLGARPVNRRLQRAIDRAASHDATRTRSVVRHAFVALCIAMAVAGWCAATHVSADMLDAVAVMALMETSNQRGTNVRPLVSHDPHFIELTPVGLELIATRTRRGGKFAHIDEYDYRNVEGESVVLLIASAPFTSDAPHWSARRVGEIRLLTWVIGGTRYVLAGQAGTRGVMRAADALTLTAREAE</sequence>
<organism evidence="1 2">
    <name type="scientific">Caballeronia novacaledonica</name>
    <dbReference type="NCBI Taxonomy" id="1544861"/>
    <lineage>
        <taxon>Bacteria</taxon>
        <taxon>Pseudomonadati</taxon>
        <taxon>Pseudomonadota</taxon>
        <taxon>Betaproteobacteria</taxon>
        <taxon>Burkholderiales</taxon>
        <taxon>Burkholderiaceae</taxon>
        <taxon>Caballeronia</taxon>
    </lineage>
</organism>
<name>A0AA37IEH6_9BURK</name>
<protein>
    <submittedName>
        <fullName evidence="1">Anti-sigma factor</fullName>
    </submittedName>
</protein>
<evidence type="ECO:0000313" key="1">
    <source>
        <dbReference type="EMBL" id="GJH24785.1"/>
    </source>
</evidence>
<dbReference type="AlphaFoldDB" id="A0AA37IEH6"/>
<dbReference type="RefSeq" id="WP_238211274.1">
    <property type="nucleotide sequence ID" value="NZ_BPUS01000002.1"/>
</dbReference>
<dbReference type="EMBL" id="BPUS01000002">
    <property type="protein sequence ID" value="GJH24785.1"/>
    <property type="molecule type" value="Genomic_DNA"/>
</dbReference>
<accession>A0AA37IEH6</accession>
<evidence type="ECO:0000313" key="2">
    <source>
        <dbReference type="Proteomes" id="UP001055111"/>
    </source>
</evidence>
<gene>
    <name evidence="1" type="ORF">CBA19CS42_09735</name>
</gene>